<dbReference type="EC" id="5.1.3.13" evidence="3"/>
<comment type="catalytic activity">
    <reaction evidence="1">
        <text>dTDP-4-dehydro-6-deoxy-alpha-D-glucose = dTDP-4-dehydro-beta-L-rhamnose</text>
        <dbReference type="Rhea" id="RHEA:16969"/>
        <dbReference type="ChEBI" id="CHEBI:57649"/>
        <dbReference type="ChEBI" id="CHEBI:62830"/>
        <dbReference type="EC" id="5.1.3.13"/>
    </reaction>
</comment>
<dbReference type="SUPFAM" id="SSF51735">
    <property type="entry name" value="NAD(P)-binding Rossmann-fold domains"/>
    <property type="match status" value="1"/>
</dbReference>
<gene>
    <name evidence="11" type="ordered locus">TEQUI_0691</name>
</gene>
<accession>A0A654KGV3</accession>
<dbReference type="InterPro" id="IPR000888">
    <property type="entry name" value="RmlC-like"/>
</dbReference>
<evidence type="ECO:0000256" key="1">
    <source>
        <dbReference type="ARBA" id="ARBA00001298"/>
    </source>
</evidence>
<keyword evidence="11" id="KW-0456">Lyase</keyword>
<proteinExistence type="predicted"/>
<evidence type="ECO:0000313" key="11">
    <source>
        <dbReference type="EMBL" id="ADU91629.1"/>
    </source>
</evidence>
<dbReference type="SUPFAM" id="SSF51182">
    <property type="entry name" value="RmlC-like cupins"/>
    <property type="match status" value="1"/>
</dbReference>
<dbReference type="Gene3D" id="2.60.120.10">
    <property type="entry name" value="Jelly Rolls"/>
    <property type="match status" value="1"/>
</dbReference>
<dbReference type="GO" id="GO:0008830">
    <property type="term" value="F:dTDP-4-dehydrorhamnose 3,5-epimerase activity"/>
    <property type="evidence" value="ECO:0007669"/>
    <property type="project" value="UniProtKB-EC"/>
</dbReference>
<dbReference type="InterPro" id="IPR016040">
    <property type="entry name" value="NAD(P)-bd_dom"/>
</dbReference>
<evidence type="ECO:0000259" key="10">
    <source>
        <dbReference type="Pfam" id="PF16363"/>
    </source>
</evidence>
<dbReference type="Proteomes" id="UP000007472">
    <property type="component" value="Chromosome"/>
</dbReference>
<feature type="domain" description="NAD(P)-binding" evidence="10">
    <location>
        <begin position="4"/>
        <end position="314"/>
    </location>
</feature>
<evidence type="ECO:0000256" key="5">
    <source>
        <dbReference type="ARBA" id="ARBA00029758"/>
    </source>
</evidence>
<feature type="active site" description="Proton acceptor" evidence="8">
    <location>
        <position position="379"/>
    </location>
</feature>
<evidence type="ECO:0000256" key="8">
    <source>
        <dbReference type="PIRSR" id="PIRSR600888-1"/>
    </source>
</evidence>
<dbReference type="CDD" id="cd00438">
    <property type="entry name" value="cupin_RmlC"/>
    <property type="match status" value="1"/>
</dbReference>
<dbReference type="KEGG" id="teq:TEQUI_0691"/>
<sequence>MRVLVTGGCGFIGHHFVDFATNHSSKIYKKVLNLDNLSYASINCPNGDFILGDICDEGLLYKVLREHKIDTLVHFAAQTHVDRSIQNPTPFVTDNIQGTISLLTCCTEYIKETGVNFKFVYISTDEVYGSIAPNTSPLSETQPLHPRNPYAVSKASAELFVQAWVNTFAFPAVITRSSNNYGTGQHTEKFIPKIIDRALKWSSIPIYGNGHASREWLHVLDNCEAIHGLLTSDIKFKGQVFNITSSDSYTNIDLANMVCEKLDELKPHSKGSYKQLIEFVDDRPGHDMRYAIDSSKIKSTLSWTPTRLIADHINELVEGASPEVLPHTEKAHLLHFPKYTDTRGSVSPRELHALHNQTGTNFVQENFTKSVLGTLRGLHFQRERPQAKLIQVLEGKILDVVVDLRPHSDEFGTWKSFKLKQGDSLFVPAGYAHGYLTLSESSYVLYKLSDFYDPKDQYSIRYDDQYLNIDWGGEISADDYVLSPKDRQGMTWSEFLNSI</sequence>
<name>A0A654KGV3_TAYEM</name>
<feature type="site" description="Participates in a stacking interaction with the thymidine ring of dTDP-4-oxo-6-deoxyglucose" evidence="9">
    <location>
        <position position="452"/>
    </location>
</feature>
<evidence type="ECO:0000256" key="4">
    <source>
        <dbReference type="ARBA" id="ARBA00019595"/>
    </source>
</evidence>
<evidence type="ECO:0000313" key="12">
    <source>
        <dbReference type="Proteomes" id="UP000007472"/>
    </source>
</evidence>
<evidence type="ECO:0000256" key="7">
    <source>
        <dbReference type="ARBA" id="ARBA00033311"/>
    </source>
</evidence>
<dbReference type="AlphaFoldDB" id="A0A654KGV3"/>
<dbReference type="InterPro" id="IPR036291">
    <property type="entry name" value="NAD(P)-bd_dom_sf"/>
</dbReference>
<dbReference type="InterPro" id="IPR011051">
    <property type="entry name" value="RmlC_Cupin_sf"/>
</dbReference>
<evidence type="ECO:0000256" key="6">
    <source>
        <dbReference type="ARBA" id="ARBA00031424"/>
    </source>
</evidence>
<comment type="function">
    <text evidence="2">Catalyzes the epimerization of the C3' and C5'positions of dTDP-6-deoxy-D-xylo-4-hexulose, forming dTDP-6-deoxy-L-lyxo-4-hexulose.</text>
</comment>
<evidence type="ECO:0000256" key="3">
    <source>
        <dbReference type="ARBA" id="ARBA00012098"/>
    </source>
</evidence>
<dbReference type="Pfam" id="PF16363">
    <property type="entry name" value="GDP_Man_Dehyd"/>
    <property type="match status" value="1"/>
</dbReference>
<dbReference type="Gene3D" id="3.90.25.10">
    <property type="entry name" value="UDP-galactose 4-epimerase, domain 1"/>
    <property type="match status" value="1"/>
</dbReference>
<dbReference type="Gene3D" id="3.40.50.720">
    <property type="entry name" value="NAD(P)-binding Rossmann-like Domain"/>
    <property type="match status" value="1"/>
</dbReference>
<feature type="active site" description="Proton donor" evidence="8">
    <location>
        <position position="446"/>
    </location>
</feature>
<reference evidence="11 12" key="1">
    <citation type="journal article" date="2011" name="J. Bacteriol.">
        <title>Genome sequence of Taylorella equigenitalis MCE9, the causative agent of contagious equine metritis.</title>
        <authorList>
            <person name="Hebert L."/>
            <person name="Moumen B."/>
            <person name="Duquesne F."/>
            <person name="Breuil M.F."/>
            <person name="Laugier C."/>
            <person name="Batto J.M."/>
            <person name="Renault P."/>
            <person name="Petry S."/>
        </authorList>
    </citation>
    <scope>NUCLEOTIDE SEQUENCE [LARGE SCALE GENOMIC DNA]</scope>
    <source>
        <strain evidence="11 12">MCE9</strain>
    </source>
</reference>
<dbReference type="Pfam" id="PF00908">
    <property type="entry name" value="dTDP_sugar_isom"/>
    <property type="match status" value="1"/>
</dbReference>
<organism evidence="11 12">
    <name type="scientific">Taylorella equigenitalis (strain MCE9)</name>
    <dbReference type="NCBI Taxonomy" id="937774"/>
    <lineage>
        <taxon>Bacteria</taxon>
        <taxon>Pseudomonadati</taxon>
        <taxon>Pseudomonadota</taxon>
        <taxon>Betaproteobacteria</taxon>
        <taxon>Burkholderiales</taxon>
        <taxon>Alcaligenaceae</taxon>
        <taxon>Taylorella</taxon>
    </lineage>
</organism>
<dbReference type="EMBL" id="CP002456">
    <property type="protein sequence ID" value="ADU91629.1"/>
    <property type="molecule type" value="Genomic_DNA"/>
</dbReference>
<evidence type="ECO:0000256" key="2">
    <source>
        <dbReference type="ARBA" id="ARBA00001997"/>
    </source>
</evidence>
<dbReference type="PANTHER" id="PTHR43000">
    <property type="entry name" value="DTDP-D-GLUCOSE 4,6-DEHYDRATASE-RELATED"/>
    <property type="match status" value="1"/>
</dbReference>
<dbReference type="GO" id="GO:0016829">
    <property type="term" value="F:lyase activity"/>
    <property type="evidence" value="ECO:0007669"/>
    <property type="project" value="UniProtKB-KW"/>
</dbReference>
<evidence type="ECO:0000256" key="9">
    <source>
        <dbReference type="PIRSR" id="PIRSR600888-3"/>
    </source>
</evidence>
<protein>
    <recommendedName>
        <fullName evidence="4">dTDP-4-dehydrorhamnose 3,5-epimerase</fullName>
        <ecNumber evidence="3">5.1.3.13</ecNumber>
    </recommendedName>
    <alternativeName>
        <fullName evidence="6">Thymidine diphospho-4-keto-rhamnose 3,5-epimerase</fullName>
    </alternativeName>
    <alternativeName>
        <fullName evidence="5">dTDP-4-keto-6-deoxyglucose 3,5-epimerase</fullName>
    </alternativeName>
    <alternativeName>
        <fullName evidence="7">dTDP-6-deoxy-D-xylo-4-hexulose 3,5-epimerase</fullName>
    </alternativeName>
</protein>
<dbReference type="InterPro" id="IPR014710">
    <property type="entry name" value="RmlC-like_jellyroll"/>
</dbReference>